<feature type="region of interest" description="Disordered" evidence="1">
    <location>
        <begin position="1"/>
        <end position="33"/>
    </location>
</feature>
<accession>W4LTN8</accession>
<feature type="compositionally biased region" description="Basic and acidic residues" evidence="1">
    <location>
        <begin position="1"/>
        <end position="18"/>
    </location>
</feature>
<gene>
    <name evidence="2" type="ORF">ETSY1_07560</name>
</gene>
<name>W4LTN8_ENTF1</name>
<protein>
    <submittedName>
        <fullName evidence="2">Uncharacterized protein</fullName>
    </submittedName>
</protein>
<evidence type="ECO:0000313" key="2">
    <source>
        <dbReference type="EMBL" id="ETX01414.1"/>
    </source>
</evidence>
<evidence type="ECO:0000313" key="3">
    <source>
        <dbReference type="Proteomes" id="UP000019141"/>
    </source>
</evidence>
<dbReference type="Proteomes" id="UP000019141">
    <property type="component" value="Unassembled WGS sequence"/>
</dbReference>
<comment type="caution">
    <text evidence="2">The sequence shown here is derived from an EMBL/GenBank/DDBJ whole genome shotgun (WGS) entry which is preliminary data.</text>
</comment>
<organism evidence="2 3">
    <name type="scientific">Entotheonella factor</name>
    <dbReference type="NCBI Taxonomy" id="1429438"/>
    <lineage>
        <taxon>Bacteria</taxon>
        <taxon>Pseudomonadati</taxon>
        <taxon>Nitrospinota/Tectimicrobiota group</taxon>
        <taxon>Candidatus Tectimicrobiota</taxon>
        <taxon>Candidatus Entotheonellia</taxon>
        <taxon>Candidatus Entotheonellales</taxon>
        <taxon>Candidatus Entotheonellaceae</taxon>
        <taxon>Candidatus Entotheonella</taxon>
    </lineage>
</organism>
<proteinExistence type="predicted"/>
<keyword evidence="3" id="KW-1185">Reference proteome</keyword>
<reference evidence="2 3" key="1">
    <citation type="journal article" date="2014" name="Nature">
        <title>An environmental bacterial taxon with a large and distinct metabolic repertoire.</title>
        <authorList>
            <person name="Wilson M.C."/>
            <person name="Mori T."/>
            <person name="Ruckert C."/>
            <person name="Uria A.R."/>
            <person name="Helf M.J."/>
            <person name="Takada K."/>
            <person name="Gernert C."/>
            <person name="Steffens U.A."/>
            <person name="Heycke N."/>
            <person name="Schmitt S."/>
            <person name="Rinke C."/>
            <person name="Helfrich E.J."/>
            <person name="Brachmann A.O."/>
            <person name="Gurgui C."/>
            <person name="Wakimoto T."/>
            <person name="Kracht M."/>
            <person name="Crusemann M."/>
            <person name="Hentschel U."/>
            <person name="Abe I."/>
            <person name="Matsunaga S."/>
            <person name="Kalinowski J."/>
            <person name="Takeyama H."/>
            <person name="Piel J."/>
        </authorList>
    </citation>
    <scope>NUCLEOTIDE SEQUENCE [LARGE SCALE GENOMIC DNA]</scope>
    <source>
        <strain evidence="3">TSY1</strain>
    </source>
</reference>
<dbReference type="EMBL" id="AZHW01000234">
    <property type="protein sequence ID" value="ETX01414.1"/>
    <property type="molecule type" value="Genomic_DNA"/>
</dbReference>
<dbReference type="HOGENOM" id="CLU_3181463_0_0_7"/>
<sequence length="46" mass="5343">MNERHVKFGPDTTLDKESYLSNPAGVTAHGRRFQQDDRQVVDIEHF</sequence>
<evidence type="ECO:0000256" key="1">
    <source>
        <dbReference type="SAM" id="MobiDB-lite"/>
    </source>
</evidence>
<dbReference type="AlphaFoldDB" id="W4LTN8"/>